<dbReference type="Proteomes" id="UP000543836">
    <property type="component" value="Unassembled WGS sequence"/>
</dbReference>
<dbReference type="InterPro" id="IPR021352">
    <property type="entry name" value="DUF2971"/>
</dbReference>
<dbReference type="Pfam" id="PF11185">
    <property type="entry name" value="DUF2971"/>
    <property type="match status" value="1"/>
</dbReference>
<protein>
    <recommendedName>
        <fullName evidence="3">DUF2971 domain-containing protein</fullName>
    </recommendedName>
</protein>
<dbReference type="OrthoDB" id="9795560at2"/>
<dbReference type="RefSeq" id="WP_028753664.1">
    <property type="nucleotide sequence ID" value="NZ_JACIIG010000001.1"/>
</dbReference>
<keyword evidence="2" id="KW-1185">Reference proteome</keyword>
<accession>A0A7W6ZQ40</accession>
<dbReference type="AlphaFoldDB" id="A0A7W6ZQ40"/>
<sequence length="279" mass="31996">MAYYEYRPSSTLFHYCSAAGFEGITANGSIWLSDLQFANDPRELQLVQIVDRVMMELIREEKSSEVRTAYARMKVQLKTLRERLWMYSFSLSLKDDRLPMWQEYTDRGRGFCIGFRPTAFDDMSLRVQRVRYVKPERLSTLHAAIAEIAAPLVGRKDDFIELIGPVTALLSLVTATKDDTWGHEDEVRLIFSSMSRPSLDGKVNIPVAMLRDGTEISAKDPLFRIRNDIQVPYFNMKFGRYRSEQWHPSGAIASVLIGPTTLDQLTMFLTNCAQRDIGM</sequence>
<gene>
    <name evidence="1" type="ORF">GGE60_000737</name>
</gene>
<evidence type="ECO:0000313" key="1">
    <source>
        <dbReference type="EMBL" id="MBB4566649.1"/>
    </source>
</evidence>
<name>A0A7W6ZQ40_9HYPH</name>
<proteinExistence type="predicted"/>
<organism evidence="1 2">
    <name type="scientific">Rhizobium leucaenae</name>
    <dbReference type="NCBI Taxonomy" id="29450"/>
    <lineage>
        <taxon>Bacteria</taxon>
        <taxon>Pseudomonadati</taxon>
        <taxon>Pseudomonadota</taxon>
        <taxon>Alphaproteobacteria</taxon>
        <taxon>Hyphomicrobiales</taxon>
        <taxon>Rhizobiaceae</taxon>
        <taxon>Rhizobium/Agrobacterium group</taxon>
        <taxon>Rhizobium</taxon>
    </lineage>
</organism>
<evidence type="ECO:0008006" key="3">
    <source>
        <dbReference type="Google" id="ProtNLM"/>
    </source>
</evidence>
<dbReference type="EMBL" id="JACIIG010000001">
    <property type="protein sequence ID" value="MBB4566649.1"/>
    <property type="molecule type" value="Genomic_DNA"/>
</dbReference>
<comment type="caution">
    <text evidence="1">The sequence shown here is derived from an EMBL/GenBank/DDBJ whole genome shotgun (WGS) entry which is preliminary data.</text>
</comment>
<evidence type="ECO:0000313" key="2">
    <source>
        <dbReference type="Proteomes" id="UP000543836"/>
    </source>
</evidence>
<reference evidence="1 2" key="1">
    <citation type="submission" date="2020-08" db="EMBL/GenBank/DDBJ databases">
        <title>Genomic Encyclopedia of Type Strains, Phase IV (KMG-V): Genome sequencing to study the core and pangenomes of soil and plant-associated prokaryotes.</title>
        <authorList>
            <person name="Whitman W."/>
        </authorList>
    </citation>
    <scope>NUCLEOTIDE SEQUENCE [LARGE SCALE GENOMIC DNA]</scope>
    <source>
        <strain evidence="1 2">SEMIA 492</strain>
    </source>
</reference>
<dbReference type="GeneID" id="32526824"/>